<evidence type="ECO:0000259" key="1">
    <source>
        <dbReference type="Pfam" id="PF21101"/>
    </source>
</evidence>
<dbReference type="InterPro" id="IPR048421">
    <property type="entry name" value="YqgU_beta-prop"/>
</dbReference>
<protein>
    <recommendedName>
        <fullName evidence="1">YqgU-like 6-bladed beta-propeller domain-containing protein</fullName>
    </recommendedName>
</protein>
<evidence type="ECO:0000313" key="2">
    <source>
        <dbReference type="EMBL" id="QIZ09894.1"/>
    </source>
</evidence>
<dbReference type="AlphaFoldDB" id="A0A6H1P8F8"/>
<feature type="domain" description="YqgU-like 6-bladed beta-propeller" evidence="1">
    <location>
        <begin position="101"/>
        <end position="365"/>
    </location>
</feature>
<dbReference type="EMBL" id="CP051128">
    <property type="protein sequence ID" value="QIZ09894.1"/>
    <property type="molecule type" value="Genomic_DNA"/>
</dbReference>
<reference evidence="2 3" key="1">
    <citation type="submission" date="2020-04" db="EMBL/GenBank/DDBJ databases">
        <title>Genome-Wide Identification of 5-Methylcytosine Sites in Bacterial Genomes By High-Throughput Sequencing of MspJI Restriction Fragments.</title>
        <authorList>
            <person name="Wu V."/>
        </authorList>
    </citation>
    <scope>NUCLEOTIDE SEQUENCE [LARGE SCALE GENOMIC DNA]</scope>
    <source>
        <strain evidence="2 3">S2</strain>
    </source>
</reference>
<proteinExistence type="predicted"/>
<evidence type="ECO:0000313" key="3">
    <source>
        <dbReference type="Proteomes" id="UP000501868"/>
    </source>
</evidence>
<accession>A0A6H1P8F8</accession>
<sequence length="385" mass="44211">MRGGNIDKLSRQKRNYPIFLILRLIFLILILTACAQKEQLKQKVTAKSEKPKSPATVLGNEWKLPISIPEGEFYKFVGWLSGTQVLYITNLEQTSSVYQYNLLTGKSELIYKSEYPIVNVQISPSKKRMLIHTSPSSYEGVVTIIDIKGKEQLKKSFASYELAFEWNPYKESEILVTKFNEDWSFQVLLLDLNKSNTTELTLPQPFIKWKGENEVAFINWDENNPSLFAPLIDRSLGNGMEKTLFSSVIDFSEFRDLLVTVSVNEQDQSMANYSFFDKEMKKLFTFSIPQLTNYSDWLVPFYDYNEQKGKFFTFSPVTSGEADSYTEGFQLLAYNPKNGSSSLIMDGLENEPIHLSPSGDALLYGNQFEKIIDIKAKKIYELIKE</sequence>
<name>A0A6H1P8F8_PRIMG</name>
<organism evidence="2 3">
    <name type="scientific">Priestia megaterium</name>
    <name type="common">Bacillus megaterium</name>
    <dbReference type="NCBI Taxonomy" id="1404"/>
    <lineage>
        <taxon>Bacteria</taxon>
        <taxon>Bacillati</taxon>
        <taxon>Bacillota</taxon>
        <taxon>Bacilli</taxon>
        <taxon>Bacillales</taxon>
        <taxon>Bacillaceae</taxon>
        <taxon>Priestia</taxon>
    </lineage>
</organism>
<dbReference type="PROSITE" id="PS51257">
    <property type="entry name" value="PROKAR_LIPOPROTEIN"/>
    <property type="match status" value="1"/>
</dbReference>
<reference evidence="2 3" key="2">
    <citation type="submission" date="2020-04" db="EMBL/GenBank/DDBJ databases">
        <authorList>
            <person name="Fomenkov A."/>
            <person name="Anton B.P."/>
            <person name="Roberts R.J."/>
        </authorList>
    </citation>
    <scope>NUCLEOTIDE SEQUENCE [LARGE SCALE GENOMIC DNA]</scope>
    <source>
        <strain evidence="2 3">S2</strain>
    </source>
</reference>
<dbReference type="SUPFAM" id="SSF69304">
    <property type="entry name" value="Tricorn protease N-terminal domain"/>
    <property type="match status" value="1"/>
</dbReference>
<dbReference type="Pfam" id="PF21101">
    <property type="entry name" value="YqgU"/>
    <property type="match status" value="1"/>
</dbReference>
<dbReference type="Proteomes" id="UP000501868">
    <property type="component" value="Chromosome"/>
</dbReference>
<gene>
    <name evidence="2" type="ORF">HFZ78_27005</name>
</gene>